<protein>
    <submittedName>
        <fullName evidence="1">Uncharacterized protein</fullName>
    </submittedName>
</protein>
<dbReference type="AlphaFoldDB" id="A0AAU9JJ78"/>
<name>A0AAU9JJ78_9CILI</name>
<proteinExistence type="predicted"/>
<accession>A0AAU9JJ78</accession>
<dbReference type="EMBL" id="CAJZBQ010000045">
    <property type="protein sequence ID" value="CAG9328048.1"/>
    <property type="molecule type" value="Genomic_DNA"/>
</dbReference>
<keyword evidence="2" id="KW-1185">Reference proteome</keyword>
<sequence length="76" mass="8941">MCRFFHSTETFQLQLGESWVLLATFLFREENIKLLYLESLMKFVEISGHLMTYRSLGYLTDKNGEVGMDSISRVRI</sequence>
<gene>
    <name evidence="1" type="ORF">BSTOLATCC_MIC45507</name>
</gene>
<comment type="caution">
    <text evidence="1">The sequence shown here is derived from an EMBL/GenBank/DDBJ whole genome shotgun (WGS) entry which is preliminary data.</text>
</comment>
<evidence type="ECO:0000313" key="1">
    <source>
        <dbReference type="EMBL" id="CAG9328048.1"/>
    </source>
</evidence>
<reference evidence="1" key="1">
    <citation type="submission" date="2021-09" db="EMBL/GenBank/DDBJ databases">
        <authorList>
            <consortium name="AG Swart"/>
            <person name="Singh M."/>
            <person name="Singh A."/>
            <person name="Seah K."/>
            <person name="Emmerich C."/>
        </authorList>
    </citation>
    <scope>NUCLEOTIDE SEQUENCE</scope>
    <source>
        <strain evidence="1">ATCC30299</strain>
    </source>
</reference>
<organism evidence="1 2">
    <name type="scientific">Blepharisma stoltei</name>
    <dbReference type="NCBI Taxonomy" id="1481888"/>
    <lineage>
        <taxon>Eukaryota</taxon>
        <taxon>Sar</taxon>
        <taxon>Alveolata</taxon>
        <taxon>Ciliophora</taxon>
        <taxon>Postciliodesmatophora</taxon>
        <taxon>Heterotrichea</taxon>
        <taxon>Heterotrichida</taxon>
        <taxon>Blepharismidae</taxon>
        <taxon>Blepharisma</taxon>
    </lineage>
</organism>
<dbReference type="Proteomes" id="UP001162131">
    <property type="component" value="Unassembled WGS sequence"/>
</dbReference>
<evidence type="ECO:0000313" key="2">
    <source>
        <dbReference type="Proteomes" id="UP001162131"/>
    </source>
</evidence>